<organism evidence="1">
    <name type="scientific">marine metagenome</name>
    <dbReference type="NCBI Taxonomy" id="408172"/>
    <lineage>
        <taxon>unclassified sequences</taxon>
        <taxon>metagenomes</taxon>
        <taxon>ecological metagenomes</taxon>
    </lineage>
</organism>
<dbReference type="SUPFAM" id="SSF82171">
    <property type="entry name" value="DPP6 N-terminal domain-like"/>
    <property type="match status" value="1"/>
</dbReference>
<gene>
    <name evidence="1" type="ORF">METZ01_LOCUS74036</name>
</gene>
<reference evidence="1" key="1">
    <citation type="submission" date="2018-05" db="EMBL/GenBank/DDBJ databases">
        <authorList>
            <person name="Lanie J.A."/>
            <person name="Ng W.-L."/>
            <person name="Kazmierczak K.M."/>
            <person name="Andrzejewski T.M."/>
            <person name="Davidsen T.M."/>
            <person name="Wayne K.J."/>
            <person name="Tettelin H."/>
            <person name="Glass J.I."/>
            <person name="Rusch D."/>
            <person name="Podicherti R."/>
            <person name="Tsui H.-C.T."/>
            <person name="Winkler M.E."/>
        </authorList>
    </citation>
    <scope>NUCLEOTIDE SEQUENCE</scope>
</reference>
<accession>A0A381TYX1</accession>
<protein>
    <recommendedName>
        <fullName evidence="2">Bacterial surface antigen (D15) domain-containing protein</fullName>
    </recommendedName>
</protein>
<dbReference type="EMBL" id="UINC01005415">
    <property type="protein sequence ID" value="SVA21182.1"/>
    <property type="molecule type" value="Genomic_DNA"/>
</dbReference>
<evidence type="ECO:0000313" key="1">
    <source>
        <dbReference type="EMBL" id="SVA21182.1"/>
    </source>
</evidence>
<proteinExistence type="predicted"/>
<feature type="non-terminal residue" evidence="1">
    <location>
        <position position="1"/>
    </location>
</feature>
<sequence>VKSIIMRNIICMVLWIGVWMTPAVGQLKTTETEDVDIIYTSPLHKYLLPQLVSTFTNSYNFHRNLFGYTPIETISILMQDFGDFGHGGADALPKNNVNIGIGPFNYVYETMPASERMNWLMHHELTHIVTTDMPNKRDRLWRGIFRGKVSTSIDDPLSIMYSYLTNPRRYAPRWYHEGSAVFMESWMANTKGRVFGAYDEMVFRTKVRDNAIIYDIVGLESEGKTTDFQIGVNSYLYGTRFISYAANTYGPEKFIEWVSRPDDSKAYFTSQFKKVFGISIDQAWANWIDWERDFQTKNLELIRKYPTTPFRPVSNMGLGSVSKGFYDEKSGKIYLGVFYPAEVSHIAAVDVLTGKMEKIADIHGAAIFFVTSAAFDPESGDLFYTMDNGHWRDLWMVNVNTKKVKLLVEDLRSGHLAFNRADKSLWGIRNSDGYSTVIRLEPPYNDYKSIKTFGYGGQFDEYDVHTMDISPDGSLLSVVKVDMNGIHRLMHIPMSKALKGDFNGKQIFDFDSSAPENFVFSADGKYQYGSSYYSGVSNIFRYDTEQDTVVAVSNCETGFFRPIPYSNDSLIVMRYTGEGFMPVMIPNREVEDVSAVDFLGWEIYDKHPIVQEWATKAPSDMDLDKIVIHEGDYNPMSTFGLSSIYPVVQAYKDPQWPAYGMRMNFMSKLGLNKGDLTITYSPQDTIAKDQKIHAVGTMKLNVLTGPLAGSWTFSGGKDASDFYDLFGPTISSRKGSFFRTSFSKTIDQELPIKMSTGLGVYGGFEELPDYQDQVAAYDKFFSGNLSFSHYKARRTLGSIDQEKGRIASLSFSSTYVPHDASTKKMYTKINGNFSYGLLLPMTDHLPIWIRTSAGYSLVSDDHSIDPNGGFGEFFFGGFGNNWIDYQGIKRYRQYYTFPGAGITSIGGTNYVRVMGELVLPPLRFRHVGTPFFYLNWARLSVFSSVLQGSDMYSYTDDGDIMTRFTNFGAQIDIRLVLFSYMRSTLSIGYGVARGYIDEKSNWYDFEPETMISLQILD</sequence>
<name>A0A381TYX1_9ZZZZ</name>
<dbReference type="AlphaFoldDB" id="A0A381TYX1"/>
<evidence type="ECO:0008006" key="2">
    <source>
        <dbReference type="Google" id="ProtNLM"/>
    </source>
</evidence>